<comment type="similarity">
    <text evidence="1">Belongs to the mab-21 family.</text>
</comment>
<gene>
    <name evidence="5" type="ORF">FSP39_007018</name>
</gene>
<dbReference type="InterPro" id="IPR024810">
    <property type="entry name" value="MAB21L/cGLR"/>
</dbReference>
<evidence type="ECO:0008006" key="7">
    <source>
        <dbReference type="Google" id="ProtNLM"/>
    </source>
</evidence>
<evidence type="ECO:0000259" key="3">
    <source>
        <dbReference type="Pfam" id="PF03281"/>
    </source>
</evidence>
<feature type="domain" description="Mab-21-like HhH/H2TH-like" evidence="4">
    <location>
        <begin position="247"/>
        <end position="327"/>
    </location>
</feature>
<feature type="domain" description="Mab-21-like nucleotidyltransferase" evidence="3">
    <location>
        <begin position="171"/>
        <end position="238"/>
    </location>
</feature>
<accession>A0AA89C050</accession>
<sequence>MCDDWTINLSNLFYFDAIKRIGSEGVIRDRRMVIGLKAKLEELRECSHDHLPSGSRAEGFLFDDSDFDEMIVYRNIKVVMNYNSNEREMQSATVLKIETNQTRPGFCLLRLLSVSNAIDMELLNSLVSFENGIYLSSALWRNEVEQYFPQSTHHGPCENGFIAGTEHDKASCLKCTKWPESALPCINRLYRAKWPLDAVLGVIVRNGCHLVPIGDKNSEKEIMEWRISFSEAEKTLIHEMNHCQFLCYGLLKIFLKEVINTREDVNGLLCSYFLKTAVFWEISYNRRTWIQENFMLRFWDCFRRLLSWVSHGYCPNFFIPENNMFLGKIFGRSKRILLNHLTSLYNQGYKCIPVCKCDNCMIVLSHPNFAKFAPFHNFSEKVREDLCLISNILSSLTIGYGSLSVLHRHVVLMQHIKSNCESRTKLLTADIYFHHYIQYAFYEFMHFSIVYSSCNKNGYGLIRRFCKALKRSKIDILRHDILIGTLFYKLGMFKLAITFLLNLRDRLQHERIMSFLHFDSDEYIAAGGEYTSFAEMMRKFFACNIRLSKTMDLPELCLEHEELKFTMDYPSIVYLELLLFLSNYRLSFYDETISILHDLTSLITNDMNYHIPLNYKAISWQVLGICQEMSGFNNEAFVSYNKALSDPCGSHFRNATLTRIRNLRLDI</sequence>
<name>A0AA89C050_PINIB</name>
<dbReference type="PANTHER" id="PTHR10656:SF69">
    <property type="entry name" value="MAB-21-LIKE HHH_H2TH-LIKE DOMAIN-CONTAINING PROTEIN"/>
    <property type="match status" value="1"/>
</dbReference>
<evidence type="ECO:0000313" key="5">
    <source>
        <dbReference type="EMBL" id="KAK3097167.1"/>
    </source>
</evidence>
<dbReference type="EMBL" id="VSWD01000007">
    <property type="protein sequence ID" value="KAK3097167.1"/>
    <property type="molecule type" value="Genomic_DNA"/>
</dbReference>
<dbReference type="SMART" id="SM01265">
    <property type="entry name" value="Mab-21"/>
    <property type="match status" value="1"/>
</dbReference>
<comment type="caution">
    <text evidence="5">The sequence shown here is derived from an EMBL/GenBank/DDBJ whole genome shotgun (WGS) entry which is preliminary data.</text>
</comment>
<keyword evidence="2" id="KW-0472">Membrane</keyword>
<dbReference type="Pfam" id="PF03281">
    <property type="entry name" value="Mab-21"/>
    <property type="match status" value="1"/>
</dbReference>
<dbReference type="PANTHER" id="PTHR10656">
    <property type="entry name" value="CELL FATE DETERMINING PROTEIN MAB21-RELATED"/>
    <property type="match status" value="1"/>
</dbReference>
<feature type="transmembrane region" description="Helical" evidence="2">
    <location>
        <begin position="481"/>
        <end position="503"/>
    </location>
</feature>
<dbReference type="InterPro" id="IPR046903">
    <property type="entry name" value="Mab-21-like_nuc_Trfase"/>
</dbReference>
<protein>
    <recommendedName>
        <fullName evidence="7">Mab-21-like HhH/H2TH-like domain-containing protein</fullName>
    </recommendedName>
</protein>
<dbReference type="Proteomes" id="UP001186944">
    <property type="component" value="Unassembled WGS sequence"/>
</dbReference>
<keyword evidence="2" id="KW-1133">Transmembrane helix</keyword>
<dbReference type="Pfam" id="PF20266">
    <property type="entry name" value="Mab-21_C"/>
    <property type="match status" value="1"/>
</dbReference>
<evidence type="ECO:0000256" key="1">
    <source>
        <dbReference type="ARBA" id="ARBA00008307"/>
    </source>
</evidence>
<evidence type="ECO:0000313" key="6">
    <source>
        <dbReference type="Proteomes" id="UP001186944"/>
    </source>
</evidence>
<dbReference type="AlphaFoldDB" id="A0AA89C050"/>
<dbReference type="Gene3D" id="1.10.1410.40">
    <property type="match status" value="1"/>
</dbReference>
<reference evidence="5" key="1">
    <citation type="submission" date="2019-08" db="EMBL/GenBank/DDBJ databases">
        <title>The improved chromosome-level genome for the pearl oyster Pinctada fucata martensii using PacBio sequencing and Hi-C.</title>
        <authorList>
            <person name="Zheng Z."/>
        </authorList>
    </citation>
    <scope>NUCLEOTIDE SEQUENCE</scope>
    <source>
        <strain evidence="5">ZZ-2019</strain>
        <tissue evidence="5">Adductor muscle</tissue>
    </source>
</reference>
<dbReference type="InterPro" id="IPR046906">
    <property type="entry name" value="Mab-21_HhH/H2TH-like"/>
</dbReference>
<evidence type="ECO:0000259" key="4">
    <source>
        <dbReference type="Pfam" id="PF20266"/>
    </source>
</evidence>
<evidence type="ECO:0000256" key="2">
    <source>
        <dbReference type="SAM" id="Phobius"/>
    </source>
</evidence>
<organism evidence="5 6">
    <name type="scientific">Pinctada imbricata</name>
    <name type="common">Atlantic pearl-oyster</name>
    <name type="synonym">Pinctada martensii</name>
    <dbReference type="NCBI Taxonomy" id="66713"/>
    <lineage>
        <taxon>Eukaryota</taxon>
        <taxon>Metazoa</taxon>
        <taxon>Spiralia</taxon>
        <taxon>Lophotrochozoa</taxon>
        <taxon>Mollusca</taxon>
        <taxon>Bivalvia</taxon>
        <taxon>Autobranchia</taxon>
        <taxon>Pteriomorphia</taxon>
        <taxon>Pterioida</taxon>
        <taxon>Pterioidea</taxon>
        <taxon>Pteriidae</taxon>
        <taxon>Pinctada</taxon>
    </lineage>
</organism>
<proteinExistence type="inferred from homology"/>
<keyword evidence="2" id="KW-0812">Transmembrane</keyword>
<keyword evidence="6" id="KW-1185">Reference proteome</keyword>